<gene>
    <name evidence="6" type="ORF">OSB1V03_LOCUS2410</name>
</gene>
<evidence type="ECO:0000256" key="1">
    <source>
        <dbReference type="ARBA" id="ARBA00005964"/>
    </source>
</evidence>
<dbReference type="GO" id="GO:0003990">
    <property type="term" value="F:acetylcholinesterase activity"/>
    <property type="evidence" value="ECO:0007669"/>
    <property type="project" value="TreeGrafter"/>
</dbReference>
<evidence type="ECO:0000256" key="4">
    <source>
        <dbReference type="ARBA" id="ARBA00023180"/>
    </source>
</evidence>
<keyword evidence="2" id="KW-0719">Serine esterase</keyword>
<feature type="domain" description="Carboxylesterase type B" evidence="5">
    <location>
        <begin position="27"/>
        <end position="69"/>
    </location>
</feature>
<dbReference type="EMBL" id="CAJPIZ010000840">
    <property type="protein sequence ID" value="CAG2102371.1"/>
    <property type="molecule type" value="Genomic_DNA"/>
</dbReference>
<dbReference type="PROSITE" id="PS00122">
    <property type="entry name" value="CARBOXYLESTERASE_B_1"/>
    <property type="match status" value="3"/>
</dbReference>
<dbReference type="PANTHER" id="PTHR43918">
    <property type="entry name" value="ACETYLCHOLINESTERASE"/>
    <property type="match status" value="1"/>
</dbReference>
<dbReference type="InterPro" id="IPR029058">
    <property type="entry name" value="AB_hydrolase_fold"/>
</dbReference>
<keyword evidence="7" id="KW-1185">Reference proteome</keyword>
<feature type="domain" description="Carboxylesterase type B" evidence="5">
    <location>
        <begin position="763"/>
        <end position="1234"/>
    </location>
</feature>
<feature type="domain" description="Carboxylesterase type B" evidence="5">
    <location>
        <begin position="258"/>
        <end position="737"/>
    </location>
</feature>
<evidence type="ECO:0000259" key="5">
    <source>
        <dbReference type="Pfam" id="PF00135"/>
    </source>
</evidence>
<reference evidence="6" key="1">
    <citation type="submission" date="2020-11" db="EMBL/GenBank/DDBJ databases">
        <authorList>
            <person name="Tran Van P."/>
        </authorList>
    </citation>
    <scope>NUCLEOTIDE SEQUENCE</scope>
</reference>
<dbReference type="AlphaFoldDB" id="A0A7R9KF35"/>
<keyword evidence="4" id="KW-0325">Glycoprotein</keyword>
<evidence type="ECO:0000313" key="7">
    <source>
        <dbReference type="Proteomes" id="UP000759131"/>
    </source>
</evidence>
<feature type="domain" description="Carboxylesterase type B" evidence="5">
    <location>
        <begin position="74"/>
        <end position="199"/>
    </location>
</feature>
<accession>A0A7R9KF35</accession>
<dbReference type="InterPro" id="IPR002018">
    <property type="entry name" value="CarbesteraseB"/>
</dbReference>
<dbReference type="GO" id="GO:0006581">
    <property type="term" value="P:acetylcholine catabolic process"/>
    <property type="evidence" value="ECO:0007669"/>
    <property type="project" value="TreeGrafter"/>
</dbReference>
<dbReference type="Pfam" id="PF00135">
    <property type="entry name" value="COesterase"/>
    <property type="match status" value="4"/>
</dbReference>
<dbReference type="InterPro" id="IPR019826">
    <property type="entry name" value="Carboxylesterase_B_AS"/>
</dbReference>
<comment type="similarity">
    <text evidence="1">Belongs to the type-B carboxylesterase/lipase family.</text>
</comment>
<dbReference type="Gene3D" id="3.40.50.1820">
    <property type="entry name" value="alpha/beta hydrolase"/>
    <property type="match status" value="3"/>
</dbReference>
<name>A0A7R9KF35_9ACAR</name>
<proteinExistence type="inferred from homology"/>
<evidence type="ECO:0000256" key="3">
    <source>
        <dbReference type="ARBA" id="ARBA00022801"/>
    </source>
</evidence>
<dbReference type="OrthoDB" id="6505985at2759"/>
<dbReference type="EMBL" id="OC855415">
    <property type="protein sequence ID" value="CAD7621941.1"/>
    <property type="molecule type" value="Genomic_DNA"/>
</dbReference>
<dbReference type="PANTHER" id="PTHR43918:SF4">
    <property type="entry name" value="CARBOXYLIC ESTER HYDROLASE"/>
    <property type="match status" value="1"/>
</dbReference>
<sequence>MGALKYTKLPDVKHMDTCFGSGVQSEPLKPVTFWIHGGALTVGSIYQQMDNGSILATNNVVFVSANYRLIEKTHLFGGDRDQITIFGASAGKWSVSAHLLSPLSKDLFKRAIIQSGVLMFNKDRPVLGTVDGLAKAKEMVRRVGCDPYDYKWLDCLQTVKDPELLLTPTPGDSAYVFSYPVFGTKLLPLLPQTAFARTKIWTNIAKNIKPHDVWPQLWDKSVIRVKDLNPNDMSLILNNLYESTCDGIWKHYFSSSIDVNTSSGSVRGQTLHVLNRSIHQFLNIPYAEPPLGPLRFAPPVPLKTPKKDIIDGTVHGKSCIQTIDPMFEQMMGKLTISEDCLNLGIWTETTGNDIPSGQLKPVMFYIHGGALSIGSLYQNLYNGSVLPINDVVVVSVNYRLGQLGFLYGADETAPGNAGFYDQLMALKWVRENIHSFGGDRDQITIFGESAGSLSVSAHLLSPQSKGLFKKAIVQSGALMFNKDRPILGTVDGLAKAKETARRVGCDPYDYKWLDCLRAIEDPNLMIELTEGGEKFVPTFPVYGTEFLPILPQKAFENGDYNSDVDIMAGVAKDEGPLLAIMQYPQQLMGQKFDLVAFKQLVSHLSDFFHNIDADKVVAHYLKDIDTGKPEAMVRAFGNLYGDLVMICPTYLFAKRWALKSDNPVYFYRFNFQSNMFASFGCDDNTICHGADVTYVFGEPVRTATAFREIDYDFSLDVMKIWTNFAKNIKPHDVWPQLWDKSVIRVKDLNPNDMSLILDNPYEMRGQTLHVLNRKIHQFLNIPYAETPLGPLRFAPPVPLKAPKKDIIDGTVHGMSCIQTIDPMFEQLMGKITISEDCLTLGIWTETTGTDIPSGQLKPVMFYIHGGALSIGSLYQKMHNGSILPVHDVVVVSVNYRLGQLGFLYGADETAPGNAGFYDQLLALKWVRENIHLFGGDRDQITIFGASAGAWSVSAHLLSPLSKGLFKRAIVQSGALMFNKGRPVLGTVDGLAKAKETARRVGCDPYDYKWLDCLRAIEDPNLILDTADAGEAFIIVFPVFGTEFLPILPQKAFESGDYNSDVAIMAGVAKDEGPMLAIMQYPQQLVKHKFDLDAFKQLVSNVSDIFHNIDADKVVAHYLQRIDTGKPEAMVRAFGNLYGDLVMICPTYLFAKRWAIKSEKPVYFYRFNFQTNLFASFGCDDNTICHGADGAYVFGEPVRTATAFREIDYDFSLDVMKMWTNFAKNIKAHDVWPQLWDKSVIRVKDLNPNDMSLILDNPYESTCDSIWSQYF</sequence>
<dbReference type="GO" id="GO:0005615">
    <property type="term" value="C:extracellular space"/>
    <property type="evidence" value="ECO:0007669"/>
    <property type="project" value="TreeGrafter"/>
</dbReference>
<dbReference type="InterPro" id="IPR050654">
    <property type="entry name" value="AChE-related_enzymes"/>
</dbReference>
<dbReference type="Proteomes" id="UP000759131">
    <property type="component" value="Unassembled WGS sequence"/>
</dbReference>
<dbReference type="SUPFAM" id="SSF53474">
    <property type="entry name" value="alpha/beta-Hydrolases"/>
    <property type="match status" value="3"/>
</dbReference>
<dbReference type="GO" id="GO:0005886">
    <property type="term" value="C:plasma membrane"/>
    <property type="evidence" value="ECO:0007669"/>
    <property type="project" value="TreeGrafter"/>
</dbReference>
<organism evidence="6">
    <name type="scientific">Medioppia subpectinata</name>
    <dbReference type="NCBI Taxonomy" id="1979941"/>
    <lineage>
        <taxon>Eukaryota</taxon>
        <taxon>Metazoa</taxon>
        <taxon>Ecdysozoa</taxon>
        <taxon>Arthropoda</taxon>
        <taxon>Chelicerata</taxon>
        <taxon>Arachnida</taxon>
        <taxon>Acari</taxon>
        <taxon>Acariformes</taxon>
        <taxon>Sarcoptiformes</taxon>
        <taxon>Oribatida</taxon>
        <taxon>Brachypylina</taxon>
        <taxon>Oppioidea</taxon>
        <taxon>Oppiidae</taxon>
        <taxon>Medioppia</taxon>
    </lineage>
</organism>
<protein>
    <recommendedName>
        <fullName evidence="5">Carboxylesterase type B domain-containing protein</fullName>
    </recommendedName>
</protein>
<evidence type="ECO:0000256" key="2">
    <source>
        <dbReference type="ARBA" id="ARBA00022487"/>
    </source>
</evidence>
<keyword evidence="3" id="KW-0378">Hydrolase</keyword>
<evidence type="ECO:0000313" key="6">
    <source>
        <dbReference type="EMBL" id="CAD7621941.1"/>
    </source>
</evidence>
<dbReference type="GO" id="GO:0019695">
    <property type="term" value="P:choline metabolic process"/>
    <property type="evidence" value="ECO:0007669"/>
    <property type="project" value="TreeGrafter"/>
</dbReference>